<proteinExistence type="predicted"/>
<protein>
    <submittedName>
        <fullName evidence="3">Putative RxLR effector</fullName>
    </submittedName>
</protein>
<evidence type="ECO:0000313" key="3">
    <source>
        <dbReference type="EMBL" id="QGU18299.1"/>
    </source>
</evidence>
<evidence type="ECO:0000256" key="2">
    <source>
        <dbReference type="SAM" id="SignalP"/>
    </source>
</evidence>
<dbReference type="AlphaFoldDB" id="A0A650FFY1"/>
<name>A0A650FFY1_PLAVT</name>
<feature type="signal peptide" evidence="2">
    <location>
        <begin position="1"/>
        <end position="23"/>
    </location>
</feature>
<sequence>MRGAFYVTTALLITNSIRTAAEADQPGRQPMSHHDGVVPGKSSPRRFLQGSHESHDYFAVSATDEERMPKAPTRITASLSEEALDIVRIATHFTFDLNAPPEETSKGMLVAYHILHD</sequence>
<dbReference type="EMBL" id="MN328421">
    <property type="protein sequence ID" value="QGU18299.1"/>
    <property type="molecule type" value="Genomic_DNA"/>
</dbReference>
<feature type="region of interest" description="Disordered" evidence="1">
    <location>
        <begin position="21"/>
        <end position="49"/>
    </location>
</feature>
<accession>A0A650FFY1</accession>
<reference evidence="3" key="1">
    <citation type="submission" date="2019-08" db="EMBL/GenBank/DDBJ databases">
        <authorList>
            <person name="Chen T."/>
        </authorList>
    </citation>
    <scope>NUCLEOTIDE SEQUENCE</scope>
    <source>
        <strain evidence="3">YL</strain>
    </source>
</reference>
<feature type="chain" id="PRO_5025037953" evidence="2">
    <location>
        <begin position="24"/>
        <end position="117"/>
    </location>
</feature>
<organism evidence="3">
    <name type="scientific">Plasmopara viticola</name>
    <name type="common">Downy mildew of grapevine</name>
    <name type="synonym">Botrytis viticola</name>
    <dbReference type="NCBI Taxonomy" id="143451"/>
    <lineage>
        <taxon>Eukaryota</taxon>
        <taxon>Sar</taxon>
        <taxon>Stramenopiles</taxon>
        <taxon>Oomycota</taxon>
        <taxon>Peronosporomycetes</taxon>
        <taxon>Peronosporales</taxon>
        <taxon>Peronosporaceae</taxon>
        <taxon>Plasmopara</taxon>
    </lineage>
</organism>
<keyword evidence="2" id="KW-0732">Signal</keyword>
<evidence type="ECO:0000256" key="1">
    <source>
        <dbReference type="SAM" id="MobiDB-lite"/>
    </source>
</evidence>